<dbReference type="InterPro" id="IPR011545">
    <property type="entry name" value="DEAD/DEAH_box_helicase_dom"/>
</dbReference>
<dbReference type="EMBL" id="JBEPLO010000008">
    <property type="protein sequence ID" value="MET3557792.1"/>
    <property type="molecule type" value="Genomic_DNA"/>
</dbReference>
<evidence type="ECO:0000256" key="4">
    <source>
        <dbReference type="ARBA" id="ARBA00022839"/>
    </source>
</evidence>
<evidence type="ECO:0000256" key="3">
    <source>
        <dbReference type="ARBA" id="ARBA00022801"/>
    </source>
</evidence>
<dbReference type="GO" id="GO:0003678">
    <property type="term" value="F:DNA helicase activity"/>
    <property type="evidence" value="ECO:0007669"/>
    <property type="project" value="UniProtKB-EC"/>
</dbReference>
<dbReference type="RefSeq" id="WP_354364682.1">
    <property type="nucleotide sequence ID" value="NZ_JBEPLO010000008.1"/>
</dbReference>
<evidence type="ECO:0000256" key="1">
    <source>
        <dbReference type="ARBA" id="ARBA00022722"/>
    </source>
</evidence>
<dbReference type="GO" id="GO:0016787">
    <property type="term" value="F:hydrolase activity"/>
    <property type="evidence" value="ECO:0007669"/>
    <property type="project" value="UniProtKB-KW"/>
</dbReference>
<dbReference type="Pfam" id="PF13307">
    <property type="entry name" value="Helicase_C_2"/>
    <property type="match status" value="1"/>
</dbReference>
<comment type="caution">
    <text evidence="8">The sequence shown here is derived from an EMBL/GenBank/DDBJ whole genome shotgun (WGS) entry which is preliminary data.</text>
</comment>
<dbReference type="InterPro" id="IPR036397">
    <property type="entry name" value="RNaseH_sf"/>
</dbReference>
<dbReference type="SMART" id="SM00491">
    <property type="entry name" value="HELICc2"/>
    <property type="match status" value="1"/>
</dbReference>
<dbReference type="Proteomes" id="UP001549122">
    <property type="component" value="Unassembled WGS sequence"/>
</dbReference>
<keyword evidence="3 6" id="KW-0378">Hydrolase</keyword>
<keyword evidence="4 6" id="KW-0269">Exonuclease</keyword>
<dbReference type="Pfam" id="PF00270">
    <property type="entry name" value="DEAD"/>
    <property type="match status" value="1"/>
</dbReference>
<dbReference type="SUPFAM" id="SSF53098">
    <property type="entry name" value="Ribonuclease H-like"/>
    <property type="match status" value="1"/>
</dbReference>
<evidence type="ECO:0000256" key="2">
    <source>
        <dbReference type="ARBA" id="ARBA00022741"/>
    </source>
</evidence>
<dbReference type="SMART" id="SM00487">
    <property type="entry name" value="DEXDc"/>
    <property type="match status" value="1"/>
</dbReference>
<evidence type="ECO:0000259" key="7">
    <source>
        <dbReference type="PROSITE" id="PS51193"/>
    </source>
</evidence>
<dbReference type="InterPro" id="IPR012337">
    <property type="entry name" value="RNaseH-like_sf"/>
</dbReference>
<dbReference type="HAMAP" id="MF_02206">
    <property type="entry name" value="DinG_exonucl"/>
    <property type="match status" value="1"/>
</dbReference>
<dbReference type="PANTHER" id="PTHR30231">
    <property type="entry name" value="DNA POLYMERASE III SUBUNIT EPSILON"/>
    <property type="match status" value="1"/>
</dbReference>
<dbReference type="PROSITE" id="PS51193">
    <property type="entry name" value="HELICASE_ATP_BIND_2"/>
    <property type="match status" value="1"/>
</dbReference>
<evidence type="ECO:0000313" key="9">
    <source>
        <dbReference type="Proteomes" id="UP001549122"/>
    </source>
</evidence>
<evidence type="ECO:0000256" key="5">
    <source>
        <dbReference type="ARBA" id="ARBA00022840"/>
    </source>
</evidence>
<dbReference type="Pfam" id="PF00929">
    <property type="entry name" value="RNase_T"/>
    <property type="match status" value="1"/>
</dbReference>
<comment type="function">
    <text evidence="6">3'-5' exonuclease.</text>
</comment>
<gene>
    <name evidence="6" type="primary">dinG</name>
    <name evidence="8" type="ORF">ABID29_000904</name>
</gene>
<protein>
    <recommendedName>
        <fullName evidence="6">3'-5' exonuclease DinG</fullName>
        <ecNumber evidence="6">3.1.-.-</ecNumber>
    </recommendedName>
</protein>
<dbReference type="InterPro" id="IPR006054">
    <property type="entry name" value="DnaQ"/>
</dbReference>
<dbReference type="NCBIfam" id="NF005569">
    <property type="entry name" value="PRK07246.1"/>
    <property type="match status" value="1"/>
</dbReference>
<dbReference type="InterPro" id="IPR014001">
    <property type="entry name" value="Helicase_ATP-bd"/>
</dbReference>
<feature type="binding site" evidence="6">
    <location>
        <begin position="272"/>
        <end position="279"/>
    </location>
    <ligand>
        <name>ATP</name>
        <dbReference type="ChEBI" id="CHEBI:30616"/>
    </ligand>
</feature>
<dbReference type="InterPro" id="IPR027417">
    <property type="entry name" value="P-loop_NTPase"/>
</dbReference>
<dbReference type="InterPro" id="IPR013520">
    <property type="entry name" value="Ribonucl_H"/>
</dbReference>
<proteinExistence type="inferred from homology"/>
<dbReference type="SUPFAM" id="SSF52540">
    <property type="entry name" value="P-loop containing nucleoside triphosphate hydrolases"/>
    <property type="match status" value="1"/>
</dbReference>
<sequence>MKEIIKTRKYAIVDLEATSTGPDARIIQVGIVLVQNGQVLETYETDVNPHEELTPHIKELTGITDEQLRQAPVFSEVARDIYELLKDAVFVAHNVRFDGNLLAEHLFLEGFELRTPRVDTVELSQIFFPSLERYSLGHLADYLGIELLEAHTANADALATAKLFIAIQNKILSLPRVTVQKLLAYADHLLFETAQVIEELLIYTDDYLPEGYRRVLDIVVKAPTYYAKTRHLAPDFAQNIALLGLEERQQQLAFASVVESSLGDSRVTFIQAQTGIGKTYGYLLPLLAKNQDRQIIVAAPTKLLQDQILQTEGKSLADVFHLNCHSLKGYENYIKLDAFWTSLSLDEDNRLLNRIKMQILVWLTETETGDLDEIKQKFGMSAYFDSLRHDGHLLAASLFREIDFWKIGQDKAKVSRLMITNHAYLLNRLVDDPSFVAGKVLVIDEAQKLPMQLEHLSRRKANLSHLEEEIEQRLKSSPDLLTRRLLESTAYHLVQLASQSGDITKIVKALRQDLGELDASFFPQLREVLDLRLNQFWTSQEKWGEAVVPYLHGASLSLGNFYQLLPEGTQVMAISATLTISQRVDLAQLLGFPKQAVTYHYLPQELSRNQTVFIPEDLPDISSLTAESYAKVIYQQILRLSQLNQPLIVLFTANQTLLEVAAHLEMSKLPYLAQHQHGTASQVKRRFERGEANILLGSGSFWEGADFVQQDQLILLVTRLPFENPNNPYIQKLNQYLRAEGLKPFDDYHLPLTMLKLKQALGRTQRRKDQQSAVVLMDRRVLTKAYGQSIQSFLEAICPLEVLPSSDLPERIGAYLASELEERSLS</sequence>
<dbReference type="InterPro" id="IPR006310">
    <property type="entry name" value="DinG"/>
</dbReference>
<dbReference type="InterPro" id="IPR014013">
    <property type="entry name" value="Helic_SF1/SF2_ATP-bd_DinG/Rad3"/>
</dbReference>
<accession>A0ABV2FGW3</accession>
<keyword evidence="5 6" id="KW-0067">ATP-binding</keyword>
<keyword evidence="9" id="KW-1185">Reference proteome</keyword>
<dbReference type="PANTHER" id="PTHR30231:SF41">
    <property type="entry name" value="DNA POLYMERASE III SUBUNIT EPSILON"/>
    <property type="match status" value="1"/>
</dbReference>
<organism evidence="8 9">
    <name type="scientific">Streptococcus rupicaprae</name>
    <dbReference type="NCBI Taxonomy" id="759619"/>
    <lineage>
        <taxon>Bacteria</taxon>
        <taxon>Bacillati</taxon>
        <taxon>Bacillota</taxon>
        <taxon>Bacilli</taxon>
        <taxon>Lactobacillales</taxon>
        <taxon>Streptococcaceae</taxon>
        <taxon>Streptococcus</taxon>
    </lineage>
</organism>
<dbReference type="Gene3D" id="3.30.420.10">
    <property type="entry name" value="Ribonuclease H-like superfamily/Ribonuclease H"/>
    <property type="match status" value="1"/>
</dbReference>
<dbReference type="EC" id="3.1.-.-" evidence="6"/>
<reference evidence="8 9" key="1">
    <citation type="submission" date="2024-06" db="EMBL/GenBank/DDBJ databases">
        <title>Genomic Encyclopedia of Type Strains, Phase IV (KMG-IV): sequencing the most valuable type-strain genomes for metagenomic binning, comparative biology and taxonomic classification.</title>
        <authorList>
            <person name="Goeker M."/>
        </authorList>
    </citation>
    <scope>NUCLEOTIDE SEQUENCE [LARGE SCALE GENOMIC DNA]</scope>
    <source>
        <strain evidence="8 9">DSM 28303</strain>
    </source>
</reference>
<name>A0ABV2FGW3_9STRE</name>
<keyword evidence="8" id="KW-0347">Helicase</keyword>
<keyword evidence="1 6" id="KW-0540">Nuclease</keyword>
<dbReference type="Gene3D" id="3.40.50.300">
    <property type="entry name" value="P-loop containing nucleotide triphosphate hydrolases"/>
    <property type="match status" value="2"/>
</dbReference>
<evidence type="ECO:0000313" key="8">
    <source>
        <dbReference type="EMBL" id="MET3557792.1"/>
    </source>
</evidence>
<keyword evidence="2 6" id="KW-0547">Nucleotide-binding</keyword>
<evidence type="ECO:0000256" key="6">
    <source>
        <dbReference type="HAMAP-Rule" id="MF_02206"/>
    </source>
</evidence>
<feature type="short sequence motif" description="DEAH box" evidence="6">
    <location>
        <begin position="444"/>
        <end position="447"/>
    </location>
</feature>
<dbReference type="InterPro" id="IPR006555">
    <property type="entry name" value="ATP-dep_Helicase_C"/>
</dbReference>
<feature type="domain" description="Helicase ATP-binding" evidence="7">
    <location>
        <begin position="237"/>
        <end position="496"/>
    </location>
</feature>
<dbReference type="CDD" id="cd06127">
    <property type="entry name" value="DEDDh"/>
    <property type="match status" value="1"/>
</dbReference>
<dbReference type="NCBIfam" id="TIGR00573">
    <property type="entry name" value="dnaq"/>
    <property type="match status" value="1"/>
</dbReference>
<dbReference type="SMART" id="SM00479">
    <property type="entry name" value="EXOIII"/>
    <property type="match status" value="1"/>
</dbReference>
<comment type="similarity">
    <text evidence="6">Belongs to the helicase family. DinG subfamily. Type 2 sub-subfamily.</text>
</comment>